<name>A0A5N6V7J5_ASPTM</name>
<dbReference type="SUPFAM" id="SSF57667">
    <property type="entry name" value="beta-beta-alpha zinc fingers"/>
    <property type="match status" value="1"/>
</dbReference>
<dbReference type="OrthoDB" id="8117402at2759"/>
<dbReference type="AlphaFoldDB" id="A0A5N6V7J5"/>
<feature type="domain" description="C2H2-type" evidence="7">
    <location>
        <begin position="65"/>
        <end position="87"/>
    </location>
</feature>
<keyword evidence="2" id="KW-0479">Metal-binding</keyword>
<keyword evidence="6" id="KW-0539">Nucleus</keyword>
<sequence length="414" mass="46089">MAEKTVTKVKCTFAGCKLVFNSEKDMKQHKTFDSEHEYCAQCDEDFEDEERLLIHKIKSIKHIVCPVCGIEFRSDSGRNSHIRQNHHAMQIIPCHGCKTTFKSASGLMSHIEKDECPTIRYVHLLQEQSKKIMIREALGAGEGMNLPIIPPQGTLEDAEYDDAEGGVMLENGGGASQEISNREAMNNQPKPGQDDPTASISAMLALKHWPTLEGKACKGKSFVPSELLAFSELSISTETGNDSKSWKGKKPVRSSFDAVSSQRPFGVGKIRPGDTLRMLDRAWDATKFLNSFTGQYVCPCKKRFATMAEFEKHVLMKSRMMEDKQCPGCLRFFKTTAALVAHLESPSTRCNLSDGERYGQIFEEITGGLIQTAGYTEDGTIKYEAGKLEITDSSEPGTTTVGTNLRLHPQRREF</sequence>
<evidence type="ECO:0000256" key="4">
    <source>
        <dbReference type="ARBA" id="ARBA00022771"/>
    </source>
</evidence>
<dbReference type="Gene3D" id="3.30.160.60">
    <property type="entry name" value="Classic Zinc Finger"/>
    <property type="match status" value="1"/>
</dbReference>
<accession>A0A5N6V7J5</accession>
<dbReference type="GO" id="GO:0008270">
    <property type="term" value="F:zinc ion binding"/>
    <property type="evidence" value="ECO:0007669"/>
    <property type="project" value="UniProtKB-KW"/>
</dbReference>
<dbReference type="InterPro" id="IPR050888">
    <property type="entry name" value="ZnF_C2H2-type_TF"/>
</dbReference>
<evidence type="ECO:0000259" key="7">
    <source>
        <dbReference type="PROSITE" id="PS00028"/>
    </source>
</evidence>
<keyword evidence="4" id="KW-0863">Zinc-finger</keyword>
<proteinExistence type="predicted"/>
<dbReference type="Pfam" id="PF24666">
    <property type="entry name" value="zf-C2H2_fungi_2"/>
    <property type="match status" value="1"/>
</dbReference>
<dbReference type="InterPro" id="IPR013087">
    <property type="entry name" value="Znf_C2H2_type"/>
</dbReference>
<evidence type="ECO:0000313" key="9">
    <source>
        <dbReference type="Proteomes" id="UP000326950"/>
    </source>
</evidence>
<dbReference type="Proteomes" id="UP000326950">
    <property type="component" value="Unassembled WGS sequence"/>
</dbReference>
<gene>
    <name evidence="8" type="ORF">BDV40DRAFT_314574</name>
</gene>
<organism evidence="8 9">
    <name type="scientific">Aspergillus tamarii</name>
    <dbReference type="NCBI Taxonomy" id="41984"/>
    <lineage>
        <taxon>Eukaryota</taxon>
        <taxon>Fungi</taxon>
        <taxon>Dikarya</taxon>
        <taxon>Ascomycota</taxon>
        <taxon>Pezizomycotina</taxon>
        <taxon>Eurotiomycetes</taxon>
        <taxon>Eurotiomycetidae</taxon>
        <taxon>Eurotiales</taxon>
        <taxon>Aspergillaceae</taxon>
        <taxon>Aspergillus</taxon>
        <taxon>Aspergillus subgen. Circumdati</taxon>
    </lineage>
</organism>
<protein>
    <recommendedName>
        <fullName evidence="7">C2H2-type domain-containing protein</fullName>
    </recommendedName>
</protein>
<evidence type="ECO:0000256" key="5">
    <source>
        <dbReference type="ARBA" id="ARBA00022833"/>
    </source>
</evidence>
<evidence type="ECO:0000256" key="2">
    <source>
        <dbReference type="ARBA" id="ARBA00022723"/>
    </source>
</evidence>
<evidence type="ECO:0000256" key="1">
    <source>
        <dbReference type="ARBA" id="ARBA00004123"/>
    </source>
</evidence>
<dbReference type="InterPro" id="IPR036236">
    <property type="entry name" value="Znf_C2H2_sf"/>
</dbReference>
<dbReference type="EMBL" id="ML738593">
    <property type="protein sequence ID" value="KAE8166610.1"/>
    <property type="molecule type" value="Genomic_DNA"/>
</dbReference>
<dbReference type="GO" id="GO:0005634">
    <property type="term" value="C:nucleus"/>
    <property type="evidence" value="ECO:0007669"/>
    <property type="project" value="UniProtKB-SubCell"/>
</dbReference>
<keyword evidence="5" id="KW-0862">Zinc</keyword>
<dbReference type="PROSITE" id="PS00028">
    <property type="entry name" value="ZINC_FINGER_C2H2_1"/>
    <property type="match status" value="1"/>
</dbReference>
<dbReference type="Pfam" id="PF00096">
    <property type="entry name" value="zf-C2H2"/>
    <property type="match status" value="1"/>
</dbReference>
<evidence type="ECO:0000256" key="6">
    <source>
        <dbReference type="ARBA" id="ARBA00023242"/>
    </source>
</evidence>
<dbReference type="SMART" id="SM00355">
    <property type="entry name" value="ZnF_C2H2"/>
    <property type="match status" value="5"/>
</dbReference>
<reference evidence="8 9" key="1">
    <citation type="submission" date="2019-04" db="EMBL/GenBank/DDBJ databases">
        <title>Friends and foes A comparative genomics study of 23 Aspergillus species from section Flavi.</title>
        <authorList>
            <consortium name="DOE Joint Genome Institute"/>
            <person name="Kjaerbolling I."/>
            <person name="Vesth T."/>
            <person name="Frisvad J.C."/>
            <person name="Nybo J.L."/>
            <person name="Theobald S."/>
            <person name="Kildgaard S."/>
            <person name="Isbrandt T."/>
            <person name="Kuo A."/>
            <person name="Sato A."/>
            <person name="Lyhne E.K."/>
            <person name="Kogle M.E."/>
            <person name="Wiebenga A."/>
            <person name="Kun R.S."/>
            <person name="Lubbers R.J."/>
            <person name="Makela M.R."/>
            <person name="Barry K."/>
            <person name="Chovatia M."/>
            <person name="Clum A."/>
            <person name="Daum C."/>
            <person name="Haridas S."/>
            <person name="He G."/>
            <person name="LaButti K."/>
            <person name="Lipzen A."/>
            <person name="Mondo S."/>
            <person name="Riley R."/>
            <person name="Salamov A."/>
            <person name="Simmons B.A."/>
            <person name="Magnuson J.K."/>
            <person name="Henrissat B."/>
            <person name="Mortensen U.H."/>
            <person name="Larsen T.O."/>
            <person name="Devries R.P."/>
            <person name="Grigoriev I.V."/>
            <person name="Machida M."/>
            <person name="Baker S.E."/>
            <person name="Andersen M.R."/>
        </authorList>
    </citation>
    <scope>NUCLEOTIDE SEQUENCE [LARGE SCALE GENOMIC DNA]</scope>
    <source>
        <strain evidence="8 9">CBS 117626</strain>
    </source>
</reference>
<dbReference type="PANTHER" id="PTHR24406">
    <property type="entry name" value="TRANSCRIPTIONAL REPRESSOR CTCFL-RELATED"/>
    <property type="match status" value="1"/>
</dbReference>
<evidence type="ECO:0000313" key="8">
    <source>
        <dbReference type="EMBL" id="KAE8166610.1"/>
    </source>
</evidence>
<evidence type="ECO:0000256" key="3">
    <source>
        <dbReference type="ARBA" id="ARBA00022737"/>
    </source>
</evidence>
<comment type="subcellular location">
    <subcellularLocation>
        <location evidence="1">Nucleus</location>
    </subcellularLocation>
</comment>
<keyword evidence="3" id="KW-0677">Repeat</keyword>
<keyword evidence="9" id="KW-1185">Reference proteome</keyword>